<feature type="domain" description="Methyltransferase FkbM" evidence="1">
    <location>
        <begin position="209"/>
        <end position="354"/>
    </location>
</feature>
<dbReference type="Proteomes" id="UP000190625">
    <property type="component" value="Unassembled WGS sequence"/>
</dbReference>
<sequence>MDNINDFRSELLKEDLYNINAKKYAEKIKNIGKVVIWGSGNGGQLVYNFLKKFDALENIKYYADNSKVKWGTKKNSLLVISPEEVVQEVKESSHICIILASQYLADIKKQLLSLGIEENIIDIKGFGLAKDYWTFKERTPYEIINSHMNDYEKVYSYLSDQRSKKVYLGILNSKISLDNEYLEGVADSEEDQYFDKDIIHLNENEVFCDCGSYNGDTLETFITLSDNKYKKYIAIEADKDIYGELNKRVEDNGYKNVETYNIACWNRKKVLKFQSAQTAGHVTENGDFSVQADTLNNILKDEEVSFLKMDIEGAEEMALKGASRVVGEIKPILAICLYHSLKDYYKLPLIIKNLNFEYKLFIRHYTDMVDTETVCYAIPNSRI</sequence>
<dbReference type="Pfam" id="PF05050">
    <property type="entry name" value="Methyltransf_21"/>
    <property type="match status" value="1"/>
</dbReference>
<keyword evidence="3" id="KW-1185">Reference proteome</keyword>
<keyword evidence="2" id="KW-0489">Methyltransferase</keyword>
<proteinExistence type="predicted"/>
<dbReference type="GO" id="GO:0008168">
    <property type="term" value="F:methyltransferase activity"/>
    <property type="evidence" value="ECO:0007669"/>
    <property type="project" value="UniProtKB-KW"/>
</dbReference>
<keyword evidence="2" id="KW-0808">Transferase</keyword>
<evidence type="ECO:0000313" key="3">
    <source>
        <dbReference type="Proteomes" id="UP000190625"/>
    </source>
</evidence>
<dbReference type="InterPro" id="IPR006342">
    <property type="entry name" value="FkbM_mtfrase"/>
</dbReference>
<dbReference type="RefSeq" id="WP_078809335.1">
    <property type="nucleotide sequence ID" value="NZ_FUWM01000006.1"/>
</dbReference>
<dbReference type="NCBIfam" id="TIGR01444">
    <property type="entry name" value="fkbM_fam"/>
    <property type="match status" value="1"/>
</dbReference>
<organism evidence="2 3">
    <name type="scientific">Selenihalanaerobacter shriftii</name>
    <dbReference type="NCBI Taxonomy" id="142842"/>
    <lineage>
        <taxon>Bacteria</taxon>
        <taxon>Bacillati</taxon>
        <taxon>Bacillota</taxon>
        <taxon>Clostridia</taxon>
        <taxon>Halanaerobiales</taxon>
        <taxon>Halobacteroidaceae</taxon>
        <taxon>Selenihalanaerobacter</taxon>
    </lineage>
</organism>
<dbReference type="SUPFAM" id="SSF53335">
    <property type="entry name" value="S-adenosyl-L-methionine-dependent methyltransferases"/>
    <property type="match status" value="1"/>
</dbReference>
<dbReference type="Gene3D" id="3.40.50.150">
    <property type="entry name" value="Vaccinia Virus protein VP39"/>
    <property type="match status" value="1"/>
</dbReference>
<dbReference type="STRING" id="142842.SAMN02745118_00845"/>
<name>A0A1T4KMY3_9FIRM</name>
<reference evidence="3" key="1">
    <citation type="submission" date="2017-02" db="EMBL/GenBank/DDBJ databases">
        <authorList>
            <person name="Varghese N."/>
            <person name="Submissions S."/>
        </authorList>
    </citation>
    <scope>NUCLEOTIDE SEQUENCE [LARGE SCALE GENOMIC DNA]</scope>
    <source>
        <strain evidence="3">ATCC BAA-73</strain>
    </source>
</reference>
<dbReference type="AlphaFoldDB" id="A0A1T4KMY3"/>
<dbReference type="GO" id="GO:0032259">
    <property type="term" value="P:methylation"/>
    <property type="evidence" value="ECO:0007669"/>
    <property type="project" value="UniProtKB-KW"/>
</dbReference>
<dbReference type="OrthoDB" id="5329963at2"/>
<accession>A0A1T4KMY3</accession>
<dbReference type="Gene3D" id="3.40.50.720">
    <property type="entry name" value="NAD(P)-binding Rossmann-like Domain"/>
    <property type="match status" value="1"/>
</dbReference>
<dbReference type="InterPro" id="IPR029063">
    <property type="entry name" value="SAM-dependent_MTases_sf"/>
</dbReference>
<dbReference type="EMBL" id="FUWM01000006">
    <property type="protein sequence ID" value="SJZ43761.1"/>
    <property type="molecule type" value="Genomic_DNA"/>
</dbReference>
<gene>
    <name evidence="2" type="ORF">SAMN02745118_00845</name>
</gene>
<evidence type="ECO:0000259" key="1">
    <source>
        <dbReference type="Pfam" id="PF05050"/>
    </source>
</evidence>
<evidence type="ECO:0000313" key="2">
    <source>
        <dbReference type="EMBL" id="SJZ43761.1"/>
    </source>
</evidence>
<protein>
    <submittedName>
        <fullName evidence="2">Methyltransferase, FkbM family</fullName>
    </submittedName>
</protein>